<dbReference type="Pfam" id="PF24649">
    <property type="entry name" value="DUF7642"/>
    <property type="match status" value="1"/>
</dbReference>
<dbReference type="InterPro" id="IPR056059">
    <property type="entry name" value="DUF7642"/>
</dbReference>
<keyword evidence="1" id="KW-1133">Transmembrane helix</keyword>
<dbReference type="AlphaFoldDB" id="A0AAD4TET8"/>
<name>A0AAD4TET8_9MAGN</name>
<proteinExistence type="predicted"/>
<dbReference type="PANTHER" id="PTHR35410:SF1">
    <property type="entry name" value="EXPRESSED PROTEIN"/>
    <property type="match status" value="1"/>
</dbReference>
<evidence type="ECO:0000313" key="3">
    <source>
        <dbReference type="EMBL" id="KAI3953895.1"/>
    </source>
</evidence>
<accession>A0AAD4TET8</accession>
<gene>
    <name evidence="3" type="ORF">MKW98_017719</name>
</gene>
<organism evidence="3 4">
    <name type="scientific">Papaver atlanticum</name>
    <dbReference type="NCBI Taxonomy" id="357466"/>
    <lineage>
        <taxon>Eukaryota</taxon>
        <taxon>Viridiplantae</taxon>
        <taxon>Streptophyta</taxon>
        <taxon>Embryophyta</taxon>
        <taxon>Tracheophyta</taxon>
        <taxon>Spermatophyta</taxon>
        <taxon>Magnoliopsida</taxon>
        <taxon>Ranunculales</taxon>
        <taxon>Papaveraceae</taxon>
        <taxon>Papaveroideae</taxon>
        <taxon>Papaver</taxon>
    </lineage>
</organism>
<evidence type="ECO:0000256" key="1">
    <source>
        <dbReference type="SAM" id="Phobius"/>
    </source>
</evidence>
<dbReference type="PANTHER" id="PTHR35410">
    <property type="entry name" value="EXPRESSED PROTEIN"/>
    <property type="match status" value="1"/>
</dbReference>
<evidence type="ECO:0000313" key="4">
    <source>
        <dbReference type="Proteomes" id="UP001202328"/>
    </source>
</evidence>
<protein>
    <recommendedName>
        <fullName evidence="2">DUF7642 domain-containing protein</fullName>
    </recommendedName>
</protein>
<feature type="transmembrane region" description="Helical" evidence="1">
    <location>
        <begin position="45"/>
        <end position="72"/>
    </location>
</feature>
<comment type="caution">
    <text evidence="3">The sequence shown here is derived from an EMBL/GenBank/DDBJ whole genome shotgun (WGS) entry which is preliminary data.</text>
</comment>
<feature type="domain" description="DUF7642" evidence="2">
    <location>
        <begin position="32"/>
        <end position="128"/>
    </location>
</feature>
<dbReference type="EMBL" id="JAJJMB010002020">
    <property type="protein sequence ID" value="KAI3953895.1"/>
    <property type="molecule type" value="Genomic_DNA"/>
</dbReference>
<dbReference type="Proteomes" id="UP001202328">
    <property type="component" value="Unassembled WGS sequence"/>
</dbReference>
<sequence length="167" mass="19282">MGFIFITISLSTGDWIVHVNLIPIRRYILRGEFRSRLLYTIPNFIVYKFCWVCVVLLNWVVNPVALPCFGVLKKEKHILLSLIAEINLCSIGIENVGVRRLSSDYVHIHGVANPREFIKFVLTHLENLKREAVFTSHGEYSLQKLEEVGVSVKRVENIIDEQKHPKL</sequence>
<keyword evidence="1" id="KW-0812">Transmembrane</keyword>
<keyword evidence="4" id="KW-1185">Reference proteome</keyword>
<evidence type="ECO:0000259" key="2">
    <source>
        <dbReference type="Pfam" id="PF24649"/>
    </source>
</evidence>
<keyword evidence="1" id="KW-0472">Membrane</keyword>
<reference evidence="3" key="1">
    <citation type="submission" date="2022-04" db="EMBL/GenBank/DDBJ databases">
        <title>A functionally conserved STORR gene fusion in Papaver species that diverged 16.8 million years ago.</title>
        <authorList>
            <person name="Catania T."/>
        </authorList>
    </citation>
    <scope>NUCLEOTIDE SEQUENCE</scope>
    <source>
        <strain evidence="3">S-188037</strain>
    </source>
</reference>